<dbReference type="InterPro" id="IPR056900">
    <property type="entry name" value="COB_C"/>
</dbReference>
<dbReference type="InterPro" id="IPR006918">
    <property type="entry name" value="COBRA_pln"/>
</dbReference>
<reference evidence="6" key="1">
    <citation type="submission" date="2022-03" db="EMBL/GenBank/DDBJ databases">
        <title>A functionally conserved STORR gene fusion in Papaver species that diverged 16.8 million years ago.</title>
        <authorList>
            <person name="Catania T."/>
        </authorList>
    </citation>
    <scope>NUCLEOTIDE SEQUENCE</scope>
    <source>
        <strain evidence="6">S-191538</strain>
    </source>
</reference>
<dbReference type="GO" id="GO:0052324">
    <property type="term" value="P:plant-type cell wall cellulose biosynthetic process"/>
    <property type="evidence" value="ECO:0007669"/>
    <property type="project" value="TreeGrafter"/>
</dbReference>
<dbReference type="GO" id="GO:0005886">
    <property type="term" value="C:plasma membrane"/>
    <property type="evidence" value="ECO:0007669"/>
    <property type="project" value="TreeGrafter"/>
</dbReference>
<evidence type="ECO:0000259" key="5">
    <source>
        <dbReference type="Pfam" id="PF25079"/>
    </source>
</evidence>
<name>A0AA41V2W4_PAPNU</name>
<evidence type="ECO:0000256" key="1">
    <source>
        <dbReference type="ARBA" id="ARBA00005507"/>
    </source>
</evidence>
<comment type="caution">
    <text evidence="6">The sequence shown here is derived from an EMBL/GenBank/DDBJ whole genome shotgun (WGS) entry which is preliminary data.</text>
</comment>
<dbReference type="GO" id="GO:0010215">
    <property type="term" value="P:cellulose microfibril organization"/>
    <property type="evidence" value="ECO:0007669"/>
    <property type="project" value="InterPro"/>
</dbReference>
<evidence type="ECO:0000256" key="2">
    <source>
        <dbReference type="ARBA" id="ARBA00022729"/>
    </source>
</evidence>
<feature type="domain" description="COBRA C-terminal" evidence="5">
    <location>
        <begin position="303"/>
        <end position="495"/>
    </location>
</feature>
<proteinExistence type="inferred from homology"/>
<feature type="compositionally biased region" description="Pro residues" evidence="4">
    <location>
        <begin position="175"/>
        <end position="184"/>
    </location>
</feature>
<evidence type="ECO:0000256" key="4">
    <source>
        <dbReference type="SAM" id="MobiDB-lite"/>
    </source>
</evidence>
<evidence type="ECO:0000313" key="7">
    <source>
        <dbReference type="Proteomes" id="UP001177140"/>
    </source>
</evidence>
<keyword evidence="7" id="KW-1185">Reference proteome</keyword>
<dbReference type="PIRSF" id="PIRSF038122">
    <property type="entry name" value="COBRA"/>
    <property type="match status" value="1"/>
</dbReference>
<protein>
    <recommendedName>
        <fullName evidence="5">COBRA C-terminal domain-containing protein</fullName>
    </recommendedName>
</protein>
<comment type="similarity">
    <text evidence="1">Belongs to the COBRA family.</text>
</comment>
<organism evidence="6 7">
    <name type="scientific">Papaver nudicaule</name>
    <name type="common">Iceland poppy</name>
    <dbReference type="NCBI Taxonomy" id="74823"/>
    <lineage>
        <taxon>Eukaryota</taxon>
        <taxon>Viridiplantae</taxon>
        <taxon>Streptophyta</taxon>
        <taxon>Embryophyta</taxon>
        <taxon>Tracheophyta</taxon>
        <taxon>Spermatophyta</taxon>
        <taxon>Magnoliopsida</taxon>
        <taxon>Ranunculales</taxon>
        <taxon>Papaveraceae</taxon>
        <taxon>Papaveroideae</taxon>
        <taxon>Papaver</taxon>
    </lineage>
</organism>
<dbReference type="Proteomes" id="UP001177140">
    <property type="component" value="Unassembled WGS sequence"/>
</dbReference>
<keyword evidence="3" id="KW-0325">Glycoprotein</keyword>
<dbReference type="PANTHER" id="PTHR31673:SF30">
    <property type="entry name" value="COBRA-LIKE PROTEIN 6"/>
    <property type="match status" value="1"/>
</dbReference>
<dbReference type="PANTHER" id="PTHR31673">
    <property type="entry name" value="PROTEIN COBRA"/>
    <property type="match status" value="1"/>
</dbReference>
<dbReference type="EMBL" id="JAJJMA010083158">
    <property type="protein sequence ID" value="MCL7028761.1"/>
    <property type="molecule type" value="Genomic_DNA"/>
</dbReference>
<feature type="compositionally biased region" description="Basic and acidic residues" evidence="4">
    <location>
        <begin position="185"/>
        <end position="218"/>
    </location>
</feature>
<dbReference type="Pfam" id="PF25079">
    <property type="entry name" value="COB_C"/>
    <property type="match status" value="1"/>
</dbReference>
<evidence type="ECO:0000313" key="6">
    <source>
        <dbReference type="EMBL" id="MCL7028761.1"/>
    </source>
</evidence>
<sequence length="526" mass="59617">MGYEYYYYSSFLRLILLCFLLLSQLYIFEADGYDLLDPKGHIKIKWDILAWEDDMYTAQISIYNKQIYRQIERPGWALSWTWQKDEVIWKMSGAEAKEQGDCTRIKRKVPPHSCMKQPVIIDLLPGVPYNTQTSNCCKAGVLTTMNQDPSKHGASFLMEVGNAMLLSEVNGTTPGAPPPAPSPDDGPKEKSPPGKEHGKNKGKHHNVDEMKNEFPGHDTHKKRVLKESDAASKNKTAEKEKDQVDKIIPQNFSIGIPGYTCGAPMRVAPTKFPEDKGRRHTQALYTWELTCTYSQTKASQSPTCCVSMSTFYNETIVPCPTCSCACPGDPTKHCIDPTKDLQTDLIQLPRSEDEVIPPKVLCTQHMCPIRIHWHVKTSYKKYWRVKVTVHNFNYVKNYSQWSLVVQHPNLHSLVEVFSFNYKPLDVYPKINDTGMFWGIPFYNDLLMQAANVTGNVQTEILLKKDPGFTFGGGFAFPRKISFNGDACVMPPPDLYPRLPNSSFSLSSNSRPIFFSMCLILLSLLIL</sequence>
<feature type="region of interest" description="Disordered" evidence="4">
    <location>
        <begin position="168"/>
        <end position="243"/>
    </location>
</feature>
<feature type="compositionally biased region" description="Basic and acidic residues" evidence="4">
    <location>
        <begin position="225"/>
        <end position="243"/>
    </location>
</feature>
<dbReference type="Pfam" id="PF04833">
    <property type="entry name" value="COBRA"/>
    <property type="match status" value="2"/>
</dbReference>
<accession>A0AA41V2W4</accession>
<evidence type="ECO:0000256" key="3">
    <source>
        <dbReference type="ARBA" id="ARBA00023180"/>
    </source>
</evidence>
<gene>
    <name evidence="6" type="ORF">MKW94_030135</name>
</gene>
<dbReference type="AlphaFoldDB" id="A0AA41V2W4"/>
<keyword evidence="2" id="KW-0732">Signal</keyword>